<feature type="transmembrane region" description="Helical" evidence="1">
    <location>
        <begin position="141"/>
        <end position="162"/>
    </location>
</feature>
<dbReference type="PANTHER" id="PTHR37308:SF1">
    <property type="entry name" value="POLYPRENYL-PHOSPHATE TRANSPORTER"/>
    <property type="match status" value="1"/>
</dbReference>
<feature type="transmembrane region" description="Helical" evidence="1">
    <location>
        <begin position="54"/>
        <end position="77"/>
    </location>
</feature>
<name>A0A859FEX5_9BACI</name>
<dbReference type="Proteomes" id="UP000318138">
    <property type="component" value="Chromosome"/>
</dbReference>
<organism evidence="2 3">
    <name type="scientific">Paenalkalicoccus suaedae</name>
    <dbReference type="NCBI Taxonomy" id="2592382"/>
    <lineage>
        <taxon>Bacteria</taxon>
        <taxon>Bacillati</taxon>
        <taxon>Bacillota</taxon>
        <taxon>Bacilli</taxon>
        <taxon>Bacillales</taxon>
        <taxon>Bacillaceae</taxon>
        <taxon>Paenalkalicoccus</taxon>
    </lineage>
</organism>
<accession>A0A859FEX5</accession>
<feature type="transmembrane region" description="Helical" evidence="1">
    <location>
        <begin position="247"/>
        <end position="265"/>
    </location>
</feature>
<dbReference type="InterPro" id="IPR007163">
    <property type="entry name" value="VCA0040-like"/>
</dbReference>
<proteinExistence type="predicted"/>
<feature type="transmembrane region" description="Helical" evidence="1">
    <location>
        <begin position="193"/>
        <end position="215"/>
    </location>
</feature>
<feature type="transmembrane region" description="Helical" evidence="1">
    <location>
        <begin position="110"/>
        <end position="129"/>
    </location>
</feature>
<keyword evidence="3" id="KW-1185">Reference proteome</keyword>
<evidence type="ECO:0000313" key="3">
    <source>
        <dbReference type="Proteomes" id="UP000318138"/>
    </source>
</evidence>
<evidence type="ECO:0000313" key="2">
    <source>
        <dbReference type="EMBL" id="QKS70775.1"/>
    </source>
</evidence>
<reference evidence="3" key="1">
    <citation type="submission" date="2019-07" db="EMBL/GenBank/DDBJ databases">
        <title>Bacillus alkalisoli sp. nov. isolated from saline soil.</title>
        <authorList>
            <person name="Sun J.-Q."/>
            <person name="Xu L."/>
        </authorList>
    </citation>
    <scope>NUCLEOTIDE SEQUENCE [LARGE SCALE GENOMIC DNA]</scope>
    <source>
        <strain evidence="3">M4U3P1</strain>
    </source>
</reference>
<dbReference type="KEGG" id="psua:FLK61_29000"/>
<keyword evidence="1" id="KW-0472">Membrane</keyword>
<protein>
    <submittedName>
        <fullName evidence="2">DUF368 domain-containing protein</fullName>
    </submittedName>
</protein>
<feature type="transmembrane region" description="Helical" evidence="1">
    <location>
        <begin position="83"/>
        <end position="103"/>
    </location>
</feature>
<feature type="transmembrane region" description="Helical" evidence="1">
    <location>
        <begin position="222"/>
        <end position="241"/>
    </location>
</feature>
<feature type="transmembrane region" description="Helical" evidence="1">
    <location>
        <begin position="6"/>
        <end position="33"/>
    </location>
</feature>
<keyword evidence="1" id="KW-1133">Transmembrane helix</keyword>
<dbReference type="AlphaFoldDB" id="A0A859FEX5"/>
<gene>
    <name evidence="2" type="ORF">FLK61_29000</name>
</gene>
<dbReference type="PANTHER" id="PTHR37308">
    <property type="entry name" value="INTEGRAL MEMBRANE PROTEIN"/>
    <property type="match status" value="1"/>
</dbReference>
<evidence type="ECO:0000256" key="1">
    <source>
        <dbReference type="SAM" id="Phobius"/>
    </source>
</evidence>
<dbReference type="RefSeq" id="WP_176008810.1">
    <property type="nucleotide sequence ID" value="NZ_CP041372.2"/>
</dbReference>
<sequence>MHWKNIYRGLVMGIADLIPGVSGGTMAVILGIYQELIHSINGFFSKDWKKHLGFLVPLGIGIAGALVLFSSVIRFLLANYSQPTFFFFTGLVIGVIPVILVLADSKKSFNAVHFVLITVAAVAVALTAFVREDTGALITDLSMGTMVLLFFAGWMASMAMLLPGISGSLILLLFGVYATAIDALSITSPNFPVIFLVGSGVVLGFVISSKAIRYLFKHYPSYTYAVVVGLLIGSIFVVFPGFGQGSIVLSILSFLLGAGLAFGLGRK</sequence>
<dbReference type="EMBL" id="CP041372">
    <property type="protein sequence ID" value="QKS70775.1"/>
    <property type="molecule type" value="Genomic_DNA"/>
</dbReference>
<keyword evidence="1" id="KW-0812">Transmembrane</keyword>
<feature type="transmembrane region" description="Helical" evidence="1">
    <location>
        <begin position="169"/>
        <end position="187"/>
    </location>
</feature>
<dbReference type="Pfam" id="PF04018">
    <property type="entry name" value="VCA0040-like"/>
    <property type="match status" value="1"/>
</dbReference>